<protein>
    <submittedName>
        <fullName evidence="6">ANK_REP_REGION domain-containing protein</fullName>
    </submittedName>
</protein>
<dbReference type="InterPro" id="IPR002110">
    <property type="entry name" value="Ankyrin_rpt"/>
</dbReference>
<organism evidence="6">
    <name type="scientific">Gongylonema pulchrum</name>
    <dbReference type="NCBI Taxonomy" id="637853"/>
    <lineage>
        <taxon>Eukaryota</taxon>
        <taxon>Metazoa</taxon>
        <taxon>Ecdysozoa</taxon>
        <taxon>Nematoda</taxon>
        <taxon>Chromadorea</taxon>
        <taxon>Rhabditida</taxon>
        <taxon>Spirurina</taxon>
        <taxon>Spiruromorpha</taxon>
        <taxon>Spiruroidea</taxon>
        <taxon>Gongylonematidae</taxon>
        <taxon>Gongylonema</taxon>
    </lineage>
</organism>
<dbReference type="PANTHER" id="PTHR24173">
    <property type="entry name" value="ANKYRIN REPEAT CONTAINING"/>
    <property type="match status" value="1"/>
</dbReference>
<keyword evidence="5" id="KW-1185">Reference proteome</keyword>
<gene>
    <name evidence="4" type="ORF">GPUH_LOCUS5371</name>
</gene>
<evidence type="ECO:0000313" key="4">
    <source>
        <dbReference type="EMBL" id="VDK50456.1"/>
    </source>
</evidence>
<feature type="repeat" description="ANK" evidence="3">
    <location>
        <begin position="30"/>
        <end position="62"/>
    </location>
</feature>
<name>A0A183D9H6_9BILA</name>
<sequence length="100" mass="11135">MWAAMNGVELSIRTIIDLNPIIRRDDSDKHGFTALHLAAARDHVNVVNTLIFLGWDIEKKNHFGETPFIVAAKYGSVRALRALLDGGADYLARDKVRGSF</sequence>
<evidence type="ECO:0000256" key="3">
    <source>
        <dbReference type="PROSITE-ProRule" id="PRU00023"/>
    </source>
</evidence>
<accession>A0A183D9H6</accession>
<dbReference type="Pfam" id="PF12796">
    <property type="entry name" value="Ank_2"/>
    <property type="match status" value="1"/>
</dbReference>
<feature type="repeat" description="ANK" evidence="3">
    <location>
        <begin position="63"/>
        <end position="95"/>
    </location>
</feature>
<dbReference type="OrthoDB" id="5823001at2759"/>
<keyword evidence="1" id="KW-0677">Repeat</keyword>
<evidence type="ECO:0000256" key="1">
    <source>
        <dbReference type="ARBA" id="ARBA00022737"/>
    </source>
</evidence>
<dbReference type="SUPFAM" id="SSF48403">
    <property type="entry name" value="Ankyrin repeat"/>
    <property type="match status" value="1"/>
</dbReference>
<evidence type="ECO:0000256" key="2">
    <source>
        <dbReference type="ARBA" id="ARBA00023043"/>
    </source>
</evidence>
<dbReference type="PROSITE" id="PS50297">
    <property type="entry name" value="ANK_REP_REGION"/>
    <property type="match status" value="2"/>
</dbReference>
<dbReference type="Gene3D" id="1.25.40.20">
    <property type="entry name" value="Ankyrin repeat-containing domain"/>
    <property type="match status" value="1"/>
</dbReference>
<dbReference type="PRINTS" id="PR01415">
    <property type="entry name" value="ANKYRIN"/>
</dbReference>
<dbReference type="PANTHER" id="PTHR24173:SF74">
    <property type="entry name" value="ANKYRIN REPEAT DOMAIN-CONTAINING PROTEIN 16"/>
    <property type="match status" value="1"/>
</dbReference>
<dbReference type="EMBL" id="UYRT01011280">
    <property type="protein sequence ID" value="VDK50456.1"/>
    <property type="molecule type" value="Genomic_DNA"/>
</dbReference>
<dbReference type="AlphaFoldDB" id="A0A183D9H6"/>
<keyword evidence="2 3" id="KW-0040">ANK repeat</keyword>
<reference evidence="6" key="1">
    <citation type="submission" date="2016-06" db="UniProtKB">
        <authorList>
            <consortium name="WormBaseParasite"/>
        </authorList>
    </citation>
    <scope>IDENTIFICATION</scope>
</reference>
<dbReference type="PROSITE" id="PS50088">
    <property type="entry name" value="ANK_REPEAT"/>
    <property type="match status" value="2"/>
</dbReference>
<dbReference type="Proteomes" id="UP000271098">
    <property type="component" value="Unassembled WGS sequence"/>
</dbReference>
<reference evidence="4 5" key="2">
    <citation type="submission" date="2018-11" db="EMBL/GenBank/DDBJ databases">
        <authorList>
            <consortium name="Pathogen Informatics"/>
        </authorList>
    </citation>
    <scope>NUCLEOTIDE SEQUENCE [LARGE SCALE GENOMIC DNA]</scope>
</reference>
<evidence type="ECO:0000313" key="5">
    <source>
        <dbReference type="Proteomes" id="UP000271098"/>
    </source>
</evidence>
<evidence type="ECO:0000313" key="6">
    <source>
        <dbReference type="WBParaSite" id="GPUH_0000537401-mRNA-1"/>
    </source>
</evidence>
<dbReference type="WBParaSite" id="GPUH_0000537401-mRNA-1">
    <property type="protein sequence ID" value="GPUH_0000537401-mRNA-1"/>
    <property type="gene ID" value="GPUH_0000537401"/>
</dbReference>
<dbReference type="SMART" id="SM00248">
    <property type="entry name" value="ANK"/>
    <property type="match status" value="2"/>
</dbReference>
<proteinExistence type="predicted"/>
<dbReference type="InterPro" id="IPR036770">
    <property type="entry name" value="Ankyrin_rpt-contain_sf"/>
</dbReference>
<dbReference type="Pfam" id="PF00023">
    <property type="entry name" value="Ank"/>
    <property type="match status" value="1"/>
</dbReference>